<evidence type="ECO:0000256" key="8">
    <source>
        <dbReference type="ARBA" id="ARBA00039149"/>
    </source>
</evidence>
<evidence type="ECO:0000256" key="2">
    <source>
        <dbReference type="ARBA" id="ARBA00022598"/>
    </source>
</evidence>
<reference evidence="10 11" key="1">
    <citation type="journal article" date="2020" name="ISME J.">
        <title>Comparative genomics reveals insights into cyanobacterial evolution and habitat adaptation.</title>
        <authorList>
            <person name="Chen M.Y."/>
            <person name="Teng W.K."/>
            <person name="Zhao L."/>
            <person name="Hu C.X."/>
            <person name="Zhou Y.K."/>
            <person name="Han B.P."/>
            <person name="Song L.R."/>
            <person name="Shu W.S."/>
        </authorList>
    </citation>
    <scope>NUCLEOTIDE SEQUENCE [LARGE SCALE GENOMIC DNA]</scope>
    <source>
        <strain evidence="10 11">FACHB-119</strain>
    </source>
</reference>
<comment type="catalytic activity">
    <reaction evidence="9">
        <text>7-carboxy-7-carbaguanine + NH4(+) + 2 ATP = 7-cyano-7-carbaguanine + 2 AMP + 2 diphosphate + 2 H(+)</text>
        <dbReference type="Rhea" id="RHEA:27982"/>
        <dbReference type="ChEBI" id="CHEBI:15378"/>
        <dbReference type="ChEBI" id="CHEBI:28938"/>
        <dbReference type="ChEBI" id="CHEBI:30616"/>
        <dbReference type="ChEBI" id="CHEBI:33019"/>
        <dbReference type="ChEBI" id="CHEBI:45075"/>
        <dbReference type="ChEBI" id="CHEBI:61036"/>
        <dbReference type="ChEBI" id="CHEBI:456215"/>
        <dbReference type="EC" id="6.3.4.20"/>
    </reaction>
</comment>
<keyword evidence="5" id="KW-0862">Zinc</keyword>
<dbReference type="SUPFAM" id="SSF52402">
    <property type="entry name" value="Adenine nucleotide alpha hydrolases-like"/>
    <property type="match status" value="1"/>
</dbReference>
<keyword evidence="6" id="KW-0067">ATP-binding</keyword>
<evidence type="ECO:0000313" key="11">
    <source>
        <dbReference type="Proteomes" id="UP000661112"/>
    </source>
</evidence>
<evidence type="ECO:0000256" key="5">
    <source>
        <dbReference type="ARBA" id="ARBA00022833"/>
    </source>
</evidence>
<dbReference type="Proteomes" id="UP000661112">
    <property type="component" value="Unassembled WGS sequence"/>
</dbReference>
<evidence type="ECO:0000313" key="10">
    <source>
        <dbReference type="EMBL" id="MBD2501887.1"/>
    </source>
</evidence>
<evidence type="ECO:0000256" key="3">
    <source>
        <dbReference type="ARBA" id="ARBA00022723"/>
    </source>
</evidence>
<protein>
    <recommendedName>
        <fullName evidence="8">7-cyano-7-deazaguanine synthase</fullName>
        <ecNumber evidence="8">6.3.4.20</ecNumber>
    </recommendedName>
</protein>
<dbReference type="InterPro" id="IPR014729">
    <property type="entry name" value="Rossmann-like_a/b/a_fold"/>
</dbReference>
<gene>
    <name evidence="10" type="ORF">H6G83_14955</name>
</gene>
<keyword evidence="4" id="KW-0547">Nucleotide-binding</keyword>
<keyword evidence="3" id="KW-0479">Metal-binding</keyword>
<dbReference type="InterPro" id="IPR018317">
    <property type="entry name" value="QueC"/>
</dbReference>
<dbReference type="RefSeq" id="WP_190473580.1">
    <property type="nucleotide sequence ID" value="NZ_JACJSG010000018.1"/>
</dbReference>
<name>A0ABR8D3Z4_9NOST</name>
<dbReference type="Gene3D" id="3.40.50.620">
    <property type="entry name" value="HUPs"/>
    <property type="match status" value="1"/>
</dbReference>
<dbReference type="Pfam" id="PF06508">
    <property type="entry name" value="QueC"/>
    <property type="match status" value="2"/>
</dbReference>
<keyword evidence="2" id="KW-0436">Ligase</keyword>
<comment type="pathway">
    <text evidence="1">Purine metabolism; 7-cyano-7-deazaguanine biosynthesis.</text>
</comment>
<dbReference type="PANTHER" id="PTHR42914:SF1">
    <property type="entry name" value="7-CYANO-7-DEAZAGUANINE SYNTHASE"/>
    <property type="match status" value="1"/>
</dbReference>
<accession>A0ABR8D3Z4</accession>
<evidence type="ECO:0000256" key="1">
    <source>
        <dbReference type="ARBA" id="ARBA00005061"/>
    </source>
</evidence>
<evidence type="ECO:0000256" key="6">
    <source>
        <dbReference type="ARBA" id="ARBA00022840"/>
    </source>
</evidence>
<evidence type="ECO:0000256" key="4">
    <source>
        <dbReference type="ARBA" id="ARBA00022741"/>
    </source>
</evidence>
<proteinExistence type="inferred from homology"/>
<keyword evidence="11" id="KW-1185">Reference proteome</keyword>
<organism evidence="10 11">
    <name type="scientific">Anabaena azotica FACHB-119</name>
    <dbReference type="NCBI Taxonomy" id="947527"/>
    <lineage>
        <taxon>Bacteria</taxon>
        <taxon>Bacillati</taxon>
        <taxon>Cyanobacteriota</taxon>
        <taxon>Cyanophyceae</taxon>
        <taxon>Nostocales</taxon>
        <taxon>Nostocaceae</taxon>
        <taxon>Anabaena</taxon>
        <taxon>Anabaena azotica</taxon>
    </lineage>
</organism>
<dbReference type="EMBL" id="JACJSG010000018">
    <property type="protein sequence ID" value="MBD2501887.1"/>
    <property type="molecule type" value="Genomic_DNA"/>
</dbReference>
<dbReference type="EC" id="6.3.4.20" evidence="8"/>
<comment type="similarity">
    <text evidence="7">Belongs to the QueC family.</text>
</comment>
<evidence type="ECO:0000256" key="7">
    <source>
        <dbReference type="ARBA" id="ARBA00037993"/>
    </source>
</evidence>
<evidence type="ECO:0000256" key="9">
    <source>
        <dbReference type="ARBA" id="ARBA00047890"/>
    </source>
</evidence>
<sequence length="186" mass="20709">MLTPKSTLLLLSGGIDSSACLHYYLNKGFSVSALFIHYGQISASKEESAATNISKHYNIPIEKIKLTGFKKWAGGYIPGRNAFLLHTALMAFKENTGIISIGIHAGTNYNDCSERFIATMQSSFDIYTDGCIRIGVPFMKWDKRMIWDYCKLNQVPLEITYSCELGQEQPCGQCLSCKDLEALRVG</sequence>
<comment type="caution">
    <text evidence="10">The sequence shown here is derived from an EMBL/GenBank/DDBJ whole genome shotgun (WGS) entry which is preliminary data.</text>
</comment>
<dbReference type="PANTHER" id="PTHR42914">
    <property type="entry name" value="7-CYANO-7-DEAZAGUANINE SYNTHASE"/>
    <property type="match status" value="1"/>
</dbReference>